<dbReference type="SMART" id="SM00315">
    <property type="entry name" value="RGS"/>
    <property type="match status" value="2"/>
</dbReference>
<dbReference type="GO" id="GO:0005886">
    <property type="term" value="C:plasma membrane"/>
    <property type="evidence" value="ECO:0007669"/>
    <property type="project" value="TreeGrafter"/>
</dbReference>
<dbReference type="InterPro" id="IPR036305">
    <property type="entry name" value="RGS_sf"/>
</dbReference>
<dbReference type="STRING" id="102285.A0A0R3TUR4"/>
<evidence type="ECO:0000313" key="2">
    <source>
        <dbReference type="EMBL" id="VDO10605.1"/>
    </source>
</evidence>
<dbReference type="Proteomes" id="UP000278807">
    <property type="component" value="Unassembled WGS sequence"/>
</dbReference>
<reference evidence="2 3" key="2">
    <citation type="submission" date="2018-11" db="EMBL/GenBank/DDBJ databases">
        <authorList>
            <consortium name="Pathogen Informatics"/>
        </authorList>
    </citation>
    <scope>NUCLEOTIDE SEQUENCE [LARGE SCALE GENOMIC DNA]</scope>
</reference>
<dbReference type="InterPro" id="IPR016137">
    <property type="entry name" value="RGS"/>
</dbReference>
<dbReference type="EMBL" id="UZAE01013614">
    <property type="protein sequence ID" value="VDO10605.1"/>
    <property type="molecule type" value="Genomic_DNA"/>
</dbReference>
<dbReference type="SUPFAM" id="SSF48097">
    <property type="entry name" value="Regulator of G-protein signaling, RGS"/>
    <property type="match status" value="2"/>
</dbReference>
<dbReference type="Gene3D" id="1.10.167.10">
    <property type="entry name" value="Regulator of G-protein Signalling 4, domain 2"/>
    <property type="match status" value="2"/>
</dbReference>
<organism evidence="4">
    <name type="scientific">Rodentolepis nana</name>
    <name type="common">Dwarf tapeworm</name>
    <name type="synonym">Hymenolepis nana</name>
    <dbReference type="NCBI Taxonomy" id="102285"/>
    <lineage>
        <taxon>Eukaryota</taxon>
        <taxon>Metazoa</taxon>
        <taxon>Spiralia</taxon>
        <taxon>Lophotrochozoa</taxon>
        <taxon>Platyhelminthes</taxon>
        <taxon>Cestoda</taxon>
        <taxon>Eucestoda</taxon>
        <taxon>Cyclophyllidea</taxon>
        <taxon>Hymenolepididae</taxon>
        <taxon>Rodentolepis</taxon>
    </lineage>
</organism>
<feature type="domain" description="RGS" evidence="1">
    <location>
        <begin position="166"/>
        <end position="300"/>
    </location>
</feature>
<accession>A0A0R3TUR4</accession>
<dbReference type="WBParaSite" id="HNAJ_0001151701-mRNA-1">
    <property type="protein sequence ID" value="HNAJ_0001151701-mRNA-1"/>
    <property type="gene ID" value="HNAJ_0001151701"/>
</dbReference>
<dbReference type="PANTHER" id="PTHR13155:SF1">
    <property type="entry name" value="A-KINASE ANCHOR PROTEIN 10, MITOCHONDRIAL"/>
    <property type="match status" value="1"/>
</dbReference>
<keyword evidence="3" id="KW-1185">Reference proteome</keyword>
<protein>
    <submittedName>
        <fullName evidence="4">RGS domain-containing protein</fullName>
    </submittedName>
</protein>
<dbReference type="Pfam" id="PF00615">
    <property type="entry name" value="RGS"/>
    <property type="match status" value="2"/>
</dbReference>
<sequence length="308" mass="35712">MSLGFSRLCPSFNNVVNDPLLLSFFLQYLSSTKLENIFRLWLELSSCKSRKSNNQEEFDFKSEEKVLSDEELDKLRKMISELAVNNVTTIYFRYLSPEAKLAVDLNAELLSHTLLRIIENPNNILALEPCFRFAESKLRLSLFPGFLKSELFSQFCSEIIINDQLTLNDVLFEESLLVFFVEFLAGDPTSTLLTFLLAVNAYRKEFHELMLKQDHHETIEERYGQLLHDATTICAKYLSPASDDFMGLTLEQYRDVLDSACSEKEPQINCFDDLYKLIFKTVEKNILPSFFHSAPFERYRGNFMKKSG</sequence>
<feature type="domain" description="RGS" evidence="1">
    <location>
        <begin position="11"/>
        <end position="156"/>
    </location>
</feature>
<evidence type="ECO:0000259" key="1">
    <source>
        <dbReference type="PROSITE" id="PS50132"/>
    </source>
</evidence>
<evidence type="ECO:0000313" key="3">
    <source>
        <dbReference type="Proteomes" id="UP000278807"/>
    </source>
</evidence>
<proteinExistence type="predicted"/>
<evidence type="ECO:0000313" key="4">
    <source>
        <dbReference type="WBParaSite" id="HNAJ_0001151701-mRNA-1"/>
    </source>
</evidence>
<dbReference type="GO" id="GO:0008104">
    <property type="term" value="P:intracellular protein localization"/>
    <property type="evidence" value="ECO:0007669"/>
    <property type="project" value="TreeGrafter"/>
</dbReference>
<gene>
    <name evidence="2" type="ORF">HNAJ_LOCUS11507</name>
</gene>
<dbReference type="InterPro" id="IPR044926">
    <property type="entry name" value="RGS_subdomain_2"/>
</dbReference>
<name>A0A0R3TUR4_RODNA</name>
<dbReference type="OrthoDB" id="5584247at2759"/>
<dbReference type="InterPro" id="IPR052246">
    <property type="entry name" value="Cell_Polariz_PKAAnc"/>
</dbReference>
<reference evidence="4" key="1">
    <citation type="submission" date="2017-02" db="UniProtKB">
        <authorList>
            <consortium name="WormBaseParasite"/>
        </authorList>
    </citation>
    <scope>IDENTIFICATION</scope>
</reference>
<dbReference type="AlphaFoldDB" id="A0A0R3TUR4"/>
<dbReference type="PANTHER" id="PTHR13155">
    <property type="entry name" value="A-KINASE ANCHOR PROTEINS"/>
    <property type="match status" value="1"/>
</dbReference>
<dbReference type="GO" id="GO:0005739">
    <property type="term" value="C:mitochondrion"/>
    <property type="evidence" value="ECO:0007669"/>
    <property type="project" value="TreeGrafter"/>
</dbReference>
<dbReference type="PROSITE" id="PS50132">
    <property type="entry name" value="RGS"/>
    <property type="match status" value="2"/>
</dbReference>